<organism evidence="12 13">
    <name type="scientific">Liparis tanakae</name>
    <name type="common">Tanaka's snailfish</name>
    <dbReference type="NCBI Taxonomy" id="230148"/>
    <lineage>
        <taxon>Eukaryota</taxon>
        <taxon>Metazoa</taxon>
        <taxon>Chordata</taxon>
        <taxon>Craniata</taxon>
        <taxon>Vertebrata</taxon>
        <taxon>Euteleostomi</taxon>
        <taxon>Actinopterygii</taxon>
        <taxon>Neopterygii</taxon>
        <taxon>Teleostei</taxon>
        <taxon>Neoteleostei</taxon>
        <taxon>Acanthomorphata</taxon>
        <taxon>Eupercaria</taxon>
        <taxon>Perciformes</taxon>
        <taxon>Cottioidei</taxon>
        <taxon>Cottales</taxon>
        <taxon>Liparidae</taxon>
        <taxon>Liparis</taxon>
    </lineage>
</organism>
<proteinExistence type="predicted"/>
<dbReference type="GO" id="GO:0045944">
    <property type="term" value="P:positive regulation of transcription by RNA polymerase II"/>
    <property type="evidence" value="ECO:0007669"/>
    <property type="project" value="TreeGrafter"/>
</dbReference>
<reference evidence="12 13" key="1">
    <citation type="submission" date="2019-03" db="EMBL/GenBank/DDBJ databases">
        <title>First draft genome of Liparis tanakae, snailfish: a comprehensive survey of snailfish specific genes.</title>
        <authorList>
            <person name="Kim W."/>
            <person name="Song I."/>
            <person name="Jeong J.-H."/>
            <person name="Kim D."/>
            <person name="Kim S."/>
            <person name="Ryu S."/>
            <person name="Song J.Y."/>
            <person name="Lee S.K."/>
        </authorList>
    </citation>
    <scope>NUCLEOTIDE SEQUENCE [LARGE SCALE GENOMIC DNA]</scope>
    <source>
        <tissue evidence="12">Muscle</tissue>
    </source>
</reference>
<evidence type="ECO:0000256" key="2">
    <source>
        <dbReference type="ARBA" id="ARBA00011571"/>
    </source>
</evidence>
<dbReference type="Proteomes" id="UP000314294">
    <property type="component" value="Unassembled WGS sequence"/>
</dbReference>
<dbReference type="GO" id="GO:0007423">
    <property type="term" value="P:sensory organ development"/>
    <property type="evidence" value="ECO:0007669"/>
    <property type="project" value="TreeGrafter"/>
</dbReference>
<evidence type="ECO:0000313" key="12">
    <source>
        <dbReference type="EMBL" id="TNN51493.1"/>
    </source>
</evidence>
<protein>
    <submittedName>
        <fullName evidence="12">Neurogenic differentiation factor 6-B</fullName>
    </submittedName>
</protein>
<dbReference type="InterPro" id="IPR050359">
    <property type="entry name" value="bHLH_transcription_factors"/>
</dbReference>
<evidence type="ECO:0000256" key="10">
    <source>
        <dbReference type="SAM" id="MobiDB-lite"/>
    </source>
</evidence>
<keyword evidence="5" id="KW-0524">Neurogenesis</keyword>
<keyword evidence="9" id="KW-0539">Nucleus</keyword>
<feature type="compositionally biased region" description="Acidic residues" evidence="10">
    <location>
        <begin position="88"/>
        <end position="112"/>
    </location>
</feature>
<gene>
    <name evidence="12" type="primary">neurod6b</name>
    <name evidence="12" type="ORF">EYF80_038285</name>
</gene>
<evidence type="ECO:0000256" key="6">
    <source>
        <dbReference type="ARBA" id="ARBA00023015"/>
    </source>
</evidence>
<dbReference type="PROSITE" id="PS50888">
    <property type="entry name" value="BHLH"/>
    <property type="match status" value="1"/>
</dbReference>
<keyword evidence="8" id="KW-0804">Transcription</keyword>
<name>A0A4Z2GF25_9TELE</name>
<dbReference type="FunFam" id="4.10.280.10:FF:000006">
    <property type="entry name" value="Neurogenic differentiation factor"/>
    <property type="match status" value="1"/>
</dbReference>
<dbReference type="GO" id="GO:0061564">
    <property type="term" value="P:axon development"/>
    <property type="evidence" value="ECO:0007669"/>
    <property type="project" value="TreeGrafter"/>
</dbReference>
<dbReference type="OrthoDB" id="10039134at2759"/>
<evidence type="ECO:0000256" key="8">
    <source>
        <dbReference type="ARBA" id="ARBA00023163"/>
    </source>
</evidence>
<dbReference type="SUPFAM" id="SSF47459">
    <property type="entry name" value="HLH, helix-loop-helix DNA-binding domain"/>
    <property type="match status" value="1"/>
</dbReference>
<accession>A0A4Z2GF25</accession>
<evidence type="ECO:0000256" key="5">
    <source>
        <dbReference type="ARBA" id="ARBA00022902"/>
    </source>
</evidence>
<feature type="region of interest" description="Disordered" evidence="10">
    <location>
        <begin position="61"/>
        <end position="150"/>
    </location>
</feature>
<dbReference type="Pfam" id="PF00010">
    <property type="entry name" value="HLH"/>
    <property type="match status" value="1"/>
</dbReference>
<evidence type="ECO:0000256" key="1">
    <source>
        <dbReference type="ARBA" id="ARBA00004123"/>
    </source>
</evidence>
<keyword evidence="4" id="KW-0221">Differentiation</keyword>
<comment type="subcellular location">
    <subcellularLocation>
        <location evidence="1">Nucleus</location>
    </subcellularLocation>
</comment>
<feature type="compositionally biased region" description="Basic and acidic residues" evidence="10">
    <location>
        <begin position="126"/>
        <end position="147"/>
    </location>
</feature>
<evidence type="ECO:0000259" key="11">
    <source>
        <dbReference type="PROSITE" id="PS50888"/>
    </source>
</evidence>
<dbReference type="InterPro" id="IPR036638">
    <property type="entry name" value="HLH_DNA-bd_sf"/>
</dbReference>
<comment type="caution">
    <text evidence="12">The sequence shown here is derived from an EMBL/GenBank/DDBJ whole genome shotgun (WGS) entry which is preliminary data.</text>
</comment>
<dbReference type="PANTHER" id="PTHR19290">
    <property type="entry name" value="BASIC HELIX-LOOP-HELIX PROTEIN NEUROGENIN-RELATED"/>
    <property type="match status" value="1"/>
</dbReference>
<evidence type="ECO:0000256" key="4">
    <source>
        <dbReference type="ARBA" id="ARBA00022782"/>
    </source>
</evidence>
<evidence type="ECO:0000313" key="13">
    <source>
        <dbReference type="Proteomes" id="UP000314294"/>
    </source>
</evidence>
<dbReference type="GO" id="GO:0070888">
    <property type="term" value="F:E-box binding"/>
    <property type="evidence" value="ECO:0007669"/>
    <property type="project" value="TreeGrafter"/>
</dbReference>
<comment type="subunit">
    <text evidence="2">Efficient DNA binding requires dimerization with another bHLH protein.</text>
</comment>
<evidence type="ECO:0000256" key="9">
    <source>
        <dbReference type="ARBA" id="ARBA00023242"/>
    </source>
</evidence>
<dbReference type="GO" id="GO:0046983">
    <property type="term" value="F:protein dimerization activity"/>
    <property type="evidence" value="ECO:0007669"/>
    <property type="project" value="InterPro"/>
</dbReference>
<dbReference type="AlphaFoldDB" id="A0A4Z2GF25"/>
<keyword evidence="7" id="KW-0238">DNA-binding</keyword>
<evidence type="ECO:0000256" key="7">
    <source>
        <dbReference type="ARBA" id="ARBA00023125"/>
    </source>
</evidence>
<keyword evidence="13" id="KW-1185">Reference proteome</keyword>
<keyword evidence="6" id="KW-0805">Transcription regulation</keyword>
<feature type="compositionally biased region" description="Basic residues" evidence="10">
    <location>
        <begin position="116"/>
        <end position="125"/>
    </location>
</feature>
<dbReference type="Pfam" id="PF12533">
    <property type="entry name" value="Neuro_bHLH"/>
    <property type="match status" value="1"/>
</dbReference>
<dbReference type="SMART" id="SM00353">
    <property type="entry name" value="HLH"/>
    <property type="match status" value="1"/>
</dbReference>
<sequence>MAPHCDTEQMMQVAEGTELPDVWRQRSAVKVGIAFHGRNMLTLPFEEPHLMCESRFGANYPREGAPESLEKEEHSLHAADSSNSDMRDAEDDISDREEEEEEDEREGDQDDDMLPKKRGPRKKRSGKPESDRSKVRRHEANTRERSRMHGLNDALESLRKVVPCYSKTQKLSKIETLRLAKNYIWALSETLSAGKRPDLLAFVQTLCKGLSQPTTNLVAGCLQLNARNFLTDHNGEVMFSGRSPYDAMYSYPASDVNTPPGHSGSTLDSSAKPFRHYSYNGAYEPYYENPSPEGGSPHFDGQLSPPMNFNGIFSLKHDDPPDYGKGSHYGMRYCSAPGRAALAHNSMYRVSPEGRFPYDLHVRSQSFPAQGEVNGSFHN</sequence>
<dbReference type="EMBL" id="SRLO01000580">
    <property type="protein sequence ID" value="TNN51493.1"/>
    <property type="molecule type" value="Genomic_DNA"/>
</dbReference>
<keyword evidence="3" id="KW-0217">Developmental protein</keyword>
<feature type="compositionally biased region" description="Basic and acidic residues" evidence="10">
    <location>
        <begin position="64"/>
        <end position="77"/>
    </location>
</feature>
<dbReference type="InterPro" id="IPR022575">
    <property type="entry name" value="NeuroD_DUF"/>
</dbReference>
<dbReference type="Gene3D" id="4.10.280.10">
    <property type="entry name" value="Helix-loop-helix DNA-binding domain"/>
    <property type="match status" value="1"/>
</dbReference>
<evidence type="ECO:0000256" key="3">
    <source>
        <dbReference type="ARBA" id="ARBA00022473"/>
    </source>
</evidence>
<dbReference type="GO" id="GO:0005634">
    <property type="term" value="C:nucleus"/>
    <property type="evidence" value="ECO:0007669"/>
    <property type="project" value="UniProtKB-SubCell"/>
</dbReference>
<feature type="domain" description="BHLH" evidence="11">
    <location>
        <begin position="135"/>
        <end position="187"/>
    </location>
</feature>
<dbReference type="PANTHER" id="PTHR19290:SF9">
    <property type="entry name" value="NEUROGENIC DIFFERENTIATION FACTOR 6"/>
    <property type="match status" value="1"/>
</dbReference>
<dbReference type="InterPro" id="IPR011598">
    <property type="entry name" value="bHLH_dom"/>
</dbReference>
<dbReference type="GO" id="GO:0000981">
    <property type="term" value="F:DNA-binding transcription factor activity, RNA polymerase II-specific"/>
    <property type="evidence" value="ECO:0007669"/>
    <property type="project" value="TreeGrafter"/>
</dbReference>